<evidence type="ECO:0000313" key="3">
    <source>
        <dbReference type="Proteomes" id="UP000054921"/>
    </source>
</evidence>
<keyword evidence="4" id="KW-1185">Reference proteome</keyword>
<evidence type="ECO:0000313" key="1">
    <source>
        <dbReference type="EMBL" id="KTC79141.1"/>
    </source>
</evidence>
<dbReference type="RefSeq" id="WP_028382053.1">
    <property type="nucleotide sequence ID" value="NZ_CAAAIT010000002.1"/>
</dbReference>
<evidence type="ECO:0000313" key="4">
    <source>
        <dbReference type="Proteomes" id="UP000277577"/>
    </source>
</evidence>
<dbReference type="AlphaFoldDB" id="A0A0W0S8A5"/>
<dbReference type="PATRIC" id="fig|28084.5.peg.1263"/>
<protein>
    <submittedName>
        <fullName evidence="1">Uncharacterized protein</fullName>
    </submittedName>
</protein>
<accession>A0A0W0S8A5</accession>
<dbReference type="STRING" id="28084.Lche_1161"/>
<proteinExistence type="predicted"/>
<evidence type="ECO:0000313" key="2">
    <source>
        <dbReference type="EMBL" id="VEB36638.1"/>
    </source>
</evidence>
<dbReference type="EMBL" id="LR134173">
    <property type="protein sequence ID" value="VEB36638.1"/>
    <property type="molecule type" value="Genomic_DNA"/>
</dbReference>
<dbReference type="OrthoDB" id="5653311at2"/>
<dbReference type="EMBL" id="LNXW01000013">
    <property type="protein sequence ID" value="KTC79141.1"/>
    <property type="molecule type" value="Genomic_DNA"/>
</dbReference>
<reference evidence="1 3" key="1">
    <citation type="submission" date="2015-11" db="EMBL/GenBank/DDBJ databases">
        <title>Genomic analysis of 38 Legionella species identifies large and diverse effector repertoires.</title>
        <authorList>
            <person name="Burstein D."/>
            <person name="Amaro F."/>
            <person name="Zusman T."/>
            <person name="Lifshitz Z."/>
            <person name="Cohen O."/>
            <person name="Gilbert J.A."/>
            <person name="Pupko T."/>
            <person name="Shuman H.A."/>
            <person name="Segal G."/>
        </authorList>
    </citation>
    <scope>NUCLEOTIDE SEQUENCE [LARGE SCALE GENOMIC DNA]</scope>
    <source>
        <strain evidence="1 3">ORW</strain>
    </source>
</reference>
<dbReference type="Proteomes" id="UP000277577">
    <property type="component" value="Chromosome"/>
</dbReference>
<dbReference type="Proteomes" id="UP000054921">
    <property type="component" value="Unassembled WGS sequence"/>
</dbReference>
<reference evidence="2 4" key="2">
    <citation type="submission" date="2018-12" db="EMBL/GenBank/DDBJ databases">
        <authorList>
            <consortium name="Pathogen Informatics"/>
        </authorList>
    </citation>
    <scope>NUCLEOTIDE SEQUENCE [LARGE SCALE GENOMIC DNA]</scope>
    <source>
        <strain evidence="2 4">NCTC11976</strain>
    </source>
</reference>
<sequence length="113" mass="13290">MTKSVVFSVDDDEKRQKILAYYRQFMNQQNAEDQSYTSLAEFKNSQHYQDLSEEEKENLKQYEGKDVIVLVFDTPEQAIEFIRQIQKKGLISAEQAEEITTSLQELEPYRPGM</sequence>
<name>A0A0W0S8A5_9GAMM</name>
<organism evidence="1 3">
    <name type="scientific">Legionella cherrii</name>
    <dbReference type="NCBI Taxonomy" id="28084"/>
    <lineage>
        <taxon>Bacteria</taxon>
        <taxon>Pseudomonadati</taxon>
        <taxon>Pseudomonadota</taxon>
        <taxon>Gammaproteobacteria</taxon>
        <taxon>Legionellales</taxon>
        <taxon>Legionellaceae</taxon>
        <taxon>Legionella</taxon>
    </lineage>
</organism>
<gene>
    <name evidence="1" type="ORF">Lche_1161</name>
    <name evidence="2" type="ORF">NCTC11976_01811</name>
</gene>